<organism evidence="6 7">
    <name type="scientific">Caerostris darwini</name>
    <dbReference type="NCBI Taxonomy" id="1538125"/>
    <lineage>
        <taxon>Eukaryota</taxon>
        <taxon>Metazoa</taxon>
        <taxon>Ecdysozoa</taxon>
        <taxon>Arthropoda</taxon>
        <taxon>Chelicerata</taxon>
        <taxon>Arachnida</taxon>
        <taxon>Araneae</taxon>
        <taxon>Araneomorphae</taxon>
        <taxon>Entelegynae</taxon>
        <taxon>Araneoidea</taxon>
        <taxon>Araneidae</taxon>
        <taxon>Caerostris</taxon>
    </lineage>
</organism>
<dbReference type="InterPro" id="IPR036259">
    <property type="entry name" value="MFS_trans_sf"/>
</dbReference>
<proteinExistence type="predicted"/>
<keyword evidence="3 5" id="KW-1133">Transmembrane helix</keyword>
<keyword evidence="7" id="KW-1185">Reference proteome</keyword>
<reference evidence="6 7" key="1">
    <citation type="submission" date="2021-06" db="EMBL/GenBank/DDBJ databases">
        <title>Caerostris darwini draft genome.</title>
        <authorList>
            <person name="Kono N."/>
            <person name="Arakawa K."/>
        </authorList>
    </citation>
    <scope>NUCLEOTIDE SEQUENCE [LARGE SCALE GENOMIC DNA]</scope>
</reference>
<accession>A0AAV4PGH4</accession>
<dbReference type="GO" id="GO:0006820">
    <property type="term" value="P:monoatomic anion transport"/>
    <property type="evidence" value="ECO:0007669"/>
    <property type="project" value="TreeGrafter"/>
</dbReference>
<evidence type="ECO:0000256" key="4">
    <source>
        <dbReference type="ARBA" id="ARBA00023136"/>
    </source>
</evidence>
<evidence type="ECO:0000313" key="6">
    <source>
        <dbReference type="EMBL" id="GIX96265.1"/>
    </source>
</evidence>
<dbReference type="EMBL" id="BPLQ01002885">
    <property type="protein sequence ID" value="GIX96265.1"/>
    <property type="molecule type" value="Genomic_DNA"/>
</dbReference>
<dbReference type="PANTHER" id="PTHR11662">
    <property type="entry name" value="SOLUTE CARRIER FAMILY 17"/>
    <property type="match status" value="1"/>
</dbReference>
<sequence length="92" mass="9867">MALNGFTLSGFNVTHVDLSPEFAGTLYGISNTIANINGITGPIIVGYFLESGTTIENWNSVFYIASGVYVAAAMFFNVFASAERQNWSTKAS</sequence>
<evidence type="ECO:0000256" key="5">
    <source>
        <dbReference type="SAM" id="Phobius"/>
    </source>
</evidence>
<protein>
    <submittedName>
        <fullName evidence="6">Sialin</fullName>
    </submittedName>
</protein>
<feature type="transmembrane region" description="Helical" evidence="5">
    <location>
        <begin position="61"/>
        <end position="80"/>
    </location>
</feature>
<comment type="subcellular location">
    <subcellularLocation>
        <location evidence="1">Membrane</location>
        <topology evidence="1">Multi-pass membrane protein</topology>
    </subcellularLocation>
</comment>
<dbReference type="InterPro" id="IPR050382">
    <property type="entry name" value="MFS_Na/Anion_cotransporter"/>
</dbReference>
<keyword evidence="2 5" id="KW-0812">Transmembrane</keyword>
<dbReference type="Proteomes" id="UP001054837">
    <property type="component" value="Unassembled WGS sequence"/>
</dbReference>
<evidence type="ECO:0000256" key="1">
    <source>
        <dbReference type="ARBA" id="ARBA00004141"/>
    </source>
</evidence>
<evidence type="ECO:0000313" key="7">
    <source>
        <dbReference type="Proteomes" id="UP001054837"/>
    </source>
</evidence>
<dbReference type="SUPFAM" id="SSF103473">
    <property type="entry name" value="MFS general substrate transporter"/>
    <property type="match status" value="1"/>
</dbReference>
<gene>
    <name evidence="6" type="primary">SLC17A5_25</name>
    <name evidence="6" type="ORF">CDAR_277911</name>
</gene>
<dbReference type="AlphaFoldDB" id="A0AAV4PGH4"/>
<name>A0AAV4PGH4_9ARAC</name>
<keyword evidence="4 5" id="KW-0472">Membrane</keyword>
<evidence type="ECO:0000256" key="2">
    <source>
        <dbReference type="ARBA" id="ARBA00022692"/>
    </source>
</evidence>
<comment type="caution">
    <text evidence="6">The sequence shown here is derived from an EMBL/GenBank/DDBJ whole genome shotgun (WGS) entry which is preliminary data.</text>
</comment>
<dbReference type="PANTHER" id="PTHR11662:SF399">
    <property type="entry name" value="FI19708P1-RELATED"/>
    <property type="match status" value="1"/>
</dbReference>
<dbReference type="GO" id="GO:0016020">
    <property type="term" value="C:membrane"/>
    <property type="evidence" value="ECO:0007669"/>
    <property type="project" value="UniProtKB-SubCell"/>
</dbReference>
<dbReference type="GO" id="GO:0022857">
    <property type="term" value="F:transmembrane transporter activity"/>
    <property type="evidence" value="ECO:0007669"/>
    <property type="project" value="TreeGrafter"/>
</dbReference>
<evidence type="ECO:0000256" key="3">
    <source>
        <dbReference type="ARBA" id="ARBA00022989"/>
    </source>
</evidence>
<dbReference type="Gene3D" id="1.20.1250.20">
    <property type="entry name" value="MFS general substrate transporter like domains"/>
    <property type="match status" value="1"/>
</dbReference>